<keyword evidence="2" id="KW-1185">Reference proteome</keyword>
<accession>A0A6S4P9H3</accession>
<evidence type="ECO:0000313" key="2">
    <source>
        <dbReference type="Proteomes" id="UP000505087"/>
    </source>
</evidence>
<dbReference type="KEGG" id="vg:55412181"/>
<sequence length="61" mass="6851">MTKRYSLSFTRDQLLALADALEGYHTHTLTPDELAAHDNVTRRVFDAVARSTGDINQLVFS</sequence>
<dbReference type="RefSeq" id="YP_009778073.1">
    <property type="nucleotide sequence ID" value="NC_047710.1"/>
</dbReference>
<organism evidence="1 2">
    <name type="scientific">uncultured phage_MedDCM-OCT-S28-C3</name>
    <dbReference type="NCBI Taxonomy" id="2740802"/>
    <lineage>
        <taxon>Viruses</taxon>
        <taxon>Duplodnaviria</taxon>
        <taxon>Heunggongvirae</taxon>
        <taxon>Uroviricota</taxon>
        <taxon>Caudoviricetes</taxon>
        <taxon>Autographivirales</taxon>
        <taxon>Pedosvirus</taxon>
        <taxon>Pedosvirus S28C3</taxon>
    </lineage>
</organism>
<evidence type="ECO:0000313" key="1">
    <source>
        <dbReference type="EMBL" id="BAQ94015.1"/>
    </source>
</evidence>
<dbReference type="EMBL" id="AP013539">
    <property type="protein sequence ID" value="BAQ94015.1"/>
    <property type="molecule type" value="Genomic_DNA"/>
</dbReference>
<proteinExistence type="predicted"/>
<dbReference type="Proteomes" id="UP000505087">
    <property type="component" value="Segment"/>
</dbReference>
<protein>
    <submittedName>
        <fullName evidence="1">Uncharacterized protein</fullName>
    </submittedName>
</protein>
<dbReference type="GeneID" id="55412181"/>
<name>A0A6S4P9H3_9CAUD</name>
<reference evidence="1 2" key="1">
    <citation type="journal article" date="2013" name="PLoS Genet.">
        <title>Expanding the Marine Virosphere Using Metagenomics.</title>
        <authorList>
            <person name="Mizuno C.M."/>
            <person name="Rodriguez-Valera F."/>
            <person name="Kimes N.E."/>
            <person name="Ghai R."/>
        </authorList>
    </citation>
    <scope>NUCLEOTIDE SEQUENCE [LARGE SCALE GENOMIC DNA]</scope>
    <source>
        <strain evidence="1">UvMED-CGR-U-MedDCM-OCT-S28-C3</strain>
    </source>
</reference>